<dbReference type="InterPro" id="IPR050708">
    <property type="entry name" value="T6SS_VgrG/RHS"/>
</dbReference>
<accession>A0A6V8KID1</accession>
<dbReference type="InterPro" id="IPR003587">
    <property type="entry name" value="Hint_dom_N"/>
</dbReference>
<dbReference type="InterPro" id="IPR036844">
    <property type="entry name" value="Hint_dom_sf"/>
</dbReference>
<dbReference type="EMBL" id="BLPF01000002">
    <property type="protein sequence ID" value="GFJ82221.1"/>
    <property type="molecule type" value="Genomic_DNA"/>
</dbReference>
<evidence type="ECO:0000259" key="4">
    <source>
        <dbReference type="SMART" id="SM00306"/>
    </source>
</evidence>
<dbReference type="Gene3D" id="2.180.10.10">
    <property type="entry name" value="RHS repeat-associated core"/>
    <property type="match status" value="2"/>
</dbReference>
<name>A0A6V8KID1_9ACTN</name>
<evidence type="ECO:0000256" key="3">
    <source>
        <dbReference type="SAM" id="SignalP"/>
    </source>
</evidence>
<dbReference type="GO" id="GO:0016539">
    <property type="term" value="P:intein-mediated protein splicing"/>
    <property type="evidence" value="ECO:0007669"/>
    <property type="project" value="InterPro"/>
</dbReference>
<keyword evidence="6" id="KW-1185">Reference proteome</keyword>
<dbReference type="CDD" id="cd00081">
    <property type="entry name" value="Hint"/>
    <property type="match status" value="1"/>
</dbReference>
<proteinExistence type="predicted"/>
<dbReference type="PROSITE" id="PS50817">
    <property type="entry name" value="INTEIN_N_TER"/>
    <property type="match status" value="1"/>
</dbReference>
<dbReference type="InterPro" id="IPR056823">
    <property type="entry name" value="TEN-like_YD-shell"/>
</dbReference>
<dbReference type="SMART" id="SM00306">
    <property type="entry name" value="HintN"/>
    <property type="match status" value="1"/>
</dbReference>
<keyword evidence="1" id="KW-0677">Repeat</keyword>
<dbReference type="NCBIfam" id="TIGR03696">
    <property type="entry name" value="Rhs_assc_core"/>
    <property type="match status" value="1"/>
</dbReference>
<organism evidence="5 6">
    <name type="scientific">Phytohabitans houttuyneae</name>
    <dbReference type="NCBI Taxonomy" id="1076126"/>
    <lineage>
        <taxon>Bacteria</taxon>
        <taxon>Bacillati</taxon>
        <taxon>Actinomycetota</taxon>
        <taxon>Actinomycetes</taxon>
        <taxon>Micromonosporales</taxon>
        <taxon>Micromonosporaceae</taxon>
    </lineage>
</organism>
<gene>
    <name evidence="5" type="ORF">Phou_064010</name>
</gene>
<sequence>MALVAAALVMTLTATTAPSSAAPVTREASRPAAPATSPGPAVNAVKPLEFRFTRPRDAAAESFTPKATVWPKASRVSMSLAAPVAKAKEGAVARAAGAPVWAKAVAGSDGRYAGPAAVDAAVLDQAAARAAGVDGVLFTVAPAGGSGGQVRVGLDYGGFAEAFGGNYGSRLRLVRLPACAATTPKVASCRQATPLESRNDVAARSVSASLTLAGPAVFAAVASAGEDGGEGGTYAATDLKPSGSWSAGGSTGSFTYSYPIALPPGASSLAPKVELAYDSGSVDGQTAATSAQASWVGDGWSTPKSYIEQTFTSCADEPGGSPAPEPIADQCYNGPILTMSLNGSTTALVWDQAAEKWRPQVEDGSVITHVENSGNGSGTYNSDYWRVTARDGTVYEFGRNRLPGWSGQPATNSVDKVPVYSPRAGDPCFSSSGFSASWCDMAYRWNLDHVVDSRGNAMAYYYKQDVNFYGRNDGAVDEDYVRDSYLDRIDYGFRAGGAYGTVPNQVVFGTGPRCVSGTCTPLGESTKANWPDVPYDLVCASGVDCDVWTPSYFSTVRLTSITARQWSTASSSYVPVDSYALTQTIPPTGDGNAPTLWLSSIARTGHDITAGGSTEAITLPTVSFTSIKLPNRVDPAGLTAFYRHRVETVTTETGSLITASYELPQPCTATGSLNPATNTKSCYPVYWTPDGYTEPFRDWFHKYAVTRVTATDPTGGSPSASTSYVYVGGAAWRYDENEVVKKKYRTYGQFRGYGTVRTLAGDGVNDPQTQSQKTYYRGMSKNNSTTVVNVTDSAGGVHEDLDQLSGRELESTAHLGKDGPVDSSTITSYWVSANTASRSRTGLPALTANWVAPVLTYTRQAVTGSGATTWRYTATDHSYDASVTSPTVGVLKHSYSHTVPPNPAYDRCTTNTFAPANTGKNLVDLKSQVETVAVACGGYTAGSPASVPGSVNTLTAPSTVSRPAQVVSVERTFYDDTSWSTTFPQAAAPTAGNVTMKRNASGYTGGAYTWQTAARSTYDSYGRPVDTYDGNGNKTSFGYTTNAVGLTTAATITNPLSQTTTSTMNTPRGLTKTTTDPNGVVTTQHYDALGRATAVWLHSRSTSVSANYRFAYQVLKDGVTATTTSTLNDSSGYVVSTTVYDAQLRVRQTQAMTPQSGRMITDAFYDSRGWVRSANNGWWHPGSLPNLTPVRPDQVSPPPQLPNQNFYIYDGLGRVVIDVAAKNNVEVSRTTTVYNGDRTTVIPPEGGVVKTTVTDPLGRTSQLIDYSARPTLNTPANTFTGIFSVTGGTAVTSGYGYDGHGNNNSITDVDGNAWTSTYNLLGQVTAKSDPDGGDTTGMTYDGNGNLLQATDARLKTTSTTYDALNRRTGRYAAATASQSASNQLASWVYDNSNNAITGMLYPIGQLTAATAYWGGQAYTVQQNNFNVFGKSTGQTVTIPTTEGLLGGTYTYLYQYTTTTGLRSRTVFPAKGALPAETVNQGYATAFDLPSTLGGLGGYAQGVTYDAFSRVNQQTIGSAVPNRGFVTNTYDEHTGRLTDQLVTRMGTTPGDVDKQHYDYDKAGNPLRQVSTRLGATTPSETQCFRYDGLQRLTKAWTATDNCAAEPTPSSRAMVGSGLGSSSAYWTGWEFDLVGNRTKQTRYSTTGGSDTTTTYAYDGNGADQPHTLTSSATTGATPGSATYGYDATGNTTSRNAGNGNQTLTWNDDGQLTAVTGSTAGNSTFLYDADGGLLMQKDPGANTLYLPGQQLTLNTSTQAITGARYYPLPGGGQVVRTGSGTNFSFVISDRQGTPTLYLNSTAQTPTWRQYTPYGESRGVISAWPDNRGFLNKPINPTTGLTNVGARDYDPAAGRFISVDPVMDLTVPQQWNGYAYSENNPITFSDPSGERSCSDDVCAPGADYTDINGDYVDSPGHNDGCGGCSGSEDPYADSPNRNRLGRVVVIPDNVNKEEFTRIWRNNLAKYAKSNGPFYNENDAIAFELYFAMQVCDMMGRSECGDAWYESLYFGFIDALVAGGLPMDDKSLGQGFMLGPNGIQAKPKSRDGCNSFSADTEVLMADGSTKPISEIEIGDQVFATDPETGEEGPRTVSQVWKHQDELLGLEVNGARLTTTEDHPFWNETDGQWQRVDALDAGDQLLAPDGRTITVIGLISGSQYVAAAYNLSVDGIHTYYVLAGGTPVLVHNLGPSSPAAGAAGTQMLINDLESRGYRIRGTEISMRAANGVTVRFDVVAEKNGVLSVYDAKNGPTAGFTKNQGSRGGYASVETRGGTFFGPNAQKAGLAGTTLGPTRVNIAGFGGYPYC</sequence>
<dbReference type="PANTHER" id="PTHR32305">
    <property type="match status" value="1"/>
</dbReference>
<dbReference type="NCBIfam" id="TIGR01643">
    <property type="entry name" value="YD_repeat_2x"/>
    <property type="match status" value="1"/>
</dbReference>
<protein>
    <submittedName>
        <fullName evidence="5">Type IV secretion protein Rhs</fullName>
    </submittedName>
</protein>
<dbReference type="RefSeq" id="WP_246273975.1">
    <property type="nucleotide sequence ID" value="NZ_BAABGO010000016.1"/>
</dbReference>
<feature type="region of interest" description="Disordered" evidence="2">
    <location>
        <begin position="19"/>
        <end position="40"/>
    </location>
</feature>
<dbReference type="Pfam" id="PF07591">
    <property type="entry name" value="PT-HINT"/>
    <property type="match status" value="1"/>
</dbReference>
<dbReference type="InterPro" id="IPR022385">
    <property type="entry name" value="Rhs_assc_core"/>
</dbReference>
<feature type="signal peptide" evidence="3">
    <location>
        <begin position="1"/>
        <end position="21"/>
    </location>
</feature>
<dbReference type="InterPro" id="IPR006141">
    <property type="entry name" value="Intein_N"/>
</dbReference>
<evidence type="ECO:0000313" key="5">
    <source>
        <dbReference type="EMBL" id="GFJ82221.1"/>
    </source>
</evidence>
<feature type="region of interest" description="Disordered" evidence="2">
    <location>
        <begin position="1057"/>
        <end position="1078"/>
    </location>
</feature>
<feature type="domain" description="Hint" evidence="4">
    <location>
        <begin position="2044"/>
        <end position="2139"/>
    </location>
</feature>
<dbReference type="Gene3D" id="2.170.16.10">
    <property type="entry name" value="Hedgehog/Intein (Hint) domain"/>
    <property type="match status" value="1"/>
</dbReference>
<reference evidence="5 6" key="1">
    <citation type="submission" date="2020-03" db="EMBL/GenBank/DDBJ databases">
        <title>Whole genome shotgun sequence of Phytohabitans houttuyneae NBRC 108639.</title>
        <authorList>
            <person name="Komaki H."/>
            <person name="Tamura T."/>
        </authorList>
    </citation>
    <scope>NUCLEOTIDE SEQUENCE [LARGE SCALE GENOMIC DNA]</scope>
    <source>
        <strain evidence="5 6">NBRC 108639</strain>
    </source>
</reference>
<dbReference type="InterPro" id="IPR006530">
    <property type="entry name" value="YD"/>
</dbReference>
<comment type="caution">
    <text evidence="5">The sequence shown here is derived from an EMBL/GenBank/DDBJ whole genome shotgun (WGS) entry which is preliminary data.</text>
</comment>
<keyword evidence="3" id="KW-0732">Signal</keyword>
<evidence type="ECO:0000256" key="1">
    <source>
        <dbReference type="ARBA" id="ARBA00022737"/>
    </source>
</evidence>
<evidence type="ECO:0000256" key="2">
    <source>
        <dbReference type="SAM" id="MobiDB-lite"/>
    </source>
</evidence>
<reference evidence="5 6" key="2">
    <citation type="submission" date="2020-03" db="EMBL/GenBank/DDBJ databases">
        <authorList>
            <person name="Ichikawa N."/>
            <person name="Kimura A."/>
            <person name="Kitahashi Y."/>
            <person name="Uohara A."/>
        </authorList>
    </citation>
    <scope>NUCLEOTIDE SEQUENCE [LARGE SCALE GENOMIC DNA]</scope>
    <source>
        <strain evidence="5 6">NBRC 108639</strain>
    </source>
</reference>
<dbReference type="Pfam" id="PF25023">
    <property type="entry name" value="TEN_YD-shell"/>
    <property type="match status" value="1"/>
</dbReference>
<dbReference type="PANTHER" id="PTHR32305:SF17">
    <property type="entry name" value="TRNA NUCLEASE WAPA"/>
    <property type="match status" value="1"/>
</dbReference>
<dbReference type="SUPFAM" id="SSF51294">
    <property type="entry name" value="Hedgehog/intein (Hint) domain"/>
    <property type="match status" value="1"/>
</dbReference>
<feature type="chain" id="PRO_5029006018" evidence="3">
    <location>
        <begin position="22"/>
        <end position="2300"/>
    </location>
</feature>
<evidence type="ECO:0000313" key="6">
    <source>
        <dbReference type="Proteomes" id="UP000482800"/>
    </source>
</evidence>
<dbReference type="Proteomes" id="UP000482800">
    <property type="component" value="Unassembled WGS sequence"/>
</dbReference>